<proteinExistence type="predicted"/>
<gene>
    <name evidence="1" type="ORF">M9H77_10159</name>
</gene>
<evidence type="ECO:0000313" key="2">
    <source>
        <dbReference type="Proteomes" id="UP001060085"/>
    </source>
</evidence>
<name>A0ACC0C2V5_CATRO</name>
<sequence length="307" mass="33895">MGRQLLGVPYGTSKKRPRIVSDTGSGSNLDEFQSLRCSTNPIFTSKWGRQPNLDALNNQLALCTISENEINHFSINLRETDSSRSGTEASFMAIDSLDDLQLQITLFLRKICILKIPKVAVELLIDNHSVPGSQGNCVLAVDCSPLPSSATNAERLKSGLEEYALKHGNRLQDICRLCFSTKEHLKVGTGSANRSGTLQSNVQMMEAVVVISEVSERAIPSCYRACSSMTEVLFFKDFTPCLITQSSLDALVSIKWKDYGLSLKSIADQEGCVFLEWDSLPPSVHIDVVLHSYSKQYPFYSAIITDD</sequence>
<evidence type="ECO:0000313" key="1">
    <source>
        <dbReference type="EMBL" id="KAI5679209.1"/>
    </source>
</evidence>
<reference evidence="2" key="1">
    <citation type="journal article" date="2023" name="Nat. Plants">
        <title>Single-cell RNA sequencing provides a high-resolution roadmap for understanding the multicellular compartmentation of specialized metabolism.</title>
        <authorList>
            <person name="Sun S."/>
            <person name="Shen X."/>
            <person name="Li Y."/>
            <person name="Li Y."/>
            <person name="Wang S."/>
            <person name="Li R."/>
            <person name="Zhang H."/>
            <person name="Shen G."/>
            <person name="Guo B."/>
            <person name="Wei J."/>
            <person name="Xu J."/>
            <person name="St-Pierre B."/>
            <person name="Chen S."/>
            <person name="Sun C."/>
        </authorList>
    </citation>
    <scope>NUCLEOTIDE SEQUENCE [LARGE SCALE GENOMIC DNA]</scope>
</reference>
<dbReference type="EMBL" id="CM044702">
    <property type="protein sequence ID" value="KAI5679209.1"/>
    <property type="molecule type" value="Genomic_DNA"/>
</dbReference>
<comment type="caution">
    <text evidence="1">The sequence shown here is derived from an EMBL/GenBank/DDBJ whole genome shotgun (WGS) entry which is preliminary data.</text>
</comment>
<organism evidence="1 2">
    <name type="scientific">Catharanthus roseus</name>
    <name type="common">Madagascar periwinkle</name>
    <name type="synonym">Vinca rosea</name>
    <dbReference type="NCBI Taxonomy" id="4058"/>
    <lineage>
        <taxon>Eukaryota</taxon>
        <taxon>Viridiplantae</taxon>
        <taxon>Streptophyta</taxon>
        <taxon>Embryophyta</taxon>
        <taxon>Tracheophyta</taxon>
        <taxon>Spermatophyta</taxon>
        <taxon>Magnoliopsida</taxon>
        <taxon>eudicotyledons</taxon>
        <taxon>Gunneridae</taxon>
        <taxon>Pentapetalae</taxon>
        <taxon>asterids</taxon>
        <taxon>lamiids</taxon>
        <taxon>Gentianales</taxon>
        <taxon>Apocynaceae</taxon>
        <taxon>Rauvolfioideae</taxon>
        <taxon>Vinceae</taxon>
        <taxon>Catharanthinae</taxon>
        <taxon>Catharanthus</taxon>
    </lineage>
</organism>
<keyword evidence="2" id="KW-1185">Reference proteome</keyword>
<protein>
    <submittedName>
        <fullName evidence="1">Uncharacterized protein</fullName>
    </submittedName>
</protein>
<accession>A0ACC0C2V5</accession>
<dbReference type="Proteomes" id="UP001060085">
    <property type="component" value="Linkage Group LG02"/>
</dbReference>